<gene>
    <name evidence="6" type="ORF">GHI93_11340</name>
</gene>
<keyword evidence="3" id="KW-0804">Transcription</keyword>
<dbReference type="InterPro" id="IPR036271">
    <property type="entry name" value="Tet_transcr_reg_TetR-rel_C_sf"/>
</dbReference>
<dbReference type="Gene3D" id="1.10.10.60">
    <property type="entry name" value="Homeodomain-like"/>
    <property type="match status" value="1"/>
</dbReference>
<dbReference type="OrthoDB" id="71867at2"/>
<evidence type="ECO:0000256" key="1">
    <source>
        <dbReference type="ARBA" id="ARBA00023015"/>
    </source>
</evidence>
<accession>A0A7X1Z9W5</accession>
<dbReference type="SUPFAM" id="SSF46689">
    <property type="entry name" value="Homeodomain-like"/>
    <property type="match status" value="1"/>
</dbReference>
<dbReference type="InterPro" id="IPR001647">
    <property type="entry name" value="HTH_TetR"/>
</dbReference>
<dbReference type="Pfam" id="PF13305">
    <property type="entry name" value="TetR_C_33"/>
    <property type="match status" value="1"/>
</dbReference>
<sequence>MARIALNQEKIVLATIDLAKKIGLSNVSFPRLAEYFEIKSPSLYNHFKNMEEVRVATAVYVHRILNHQLTQSMIAKKPADALHAYAECYRNFADEYAAVYELINMIRQTRNEELIELSNENIRLIGRSLESFHFSRAEVLHKSRAFRSSLHGFVTLSQLGYFQRGEASKEDSFEYMVTEFLETLTDKTSPLIEKR</sequence>
<dbReference type="AlphaFoldDB" id="A0A7X1Z9W5"/>
<comment type="caution">
    <text evidence="6">The sequence shown here is derived from an EMBL/GenBank/DDBJ whole genome shotgun (WGS) entry which is preliminary data.</text>
</comment>
<dbReference type="PROSITE" id="PS50977">
    <property type="entry name" value="HTH_TETR_2"/>
    <property type="match status" value="1"/>
</dbReference>
<organism evidence="6 7">
    <name type="scientific">Lactococcus hircilactis</name>
    <dbReference type="NCBI Taxonomy" id="1494462"/>
    <lineage>
        <taxon>Bacteria</taxon>
        <taxon>Bacillati</taxon>
        <taxon>Bacillota</taxon>
        <taxon>Bacilli</taxon>
        <taxon>Lactobacillales</taxon>
        <taxon>Streptococcaceae</taxon>
        <taxon>Lactococcus</taxon>
    </lineage>
</organism>
<dbReference type="Gene3D" id="1.10.357.10">
    <property type="entry name" value="Tetracycline Repressor, domain 2"/>
    <property type="match status" value="1"/>
</dbReference>
<keyword evidence="2 4" id="KW-0238">DNA-binding</keyword>
<dbReference type="RefSeq" id="WP_153497143.1">
    <property type="nucleotide sequence ID" value="NZ_CAXYUY010000027.1"/>
</dbReference>
<keyword evidence="1" id="KW-0805">Transcription regulation</keyword>
<dbReference type="Pfam" id="PF00440">
    <property type="entry name" value="TetR_N"/>
    <property type="match status" value="1"/>
</dbReference>
<dbReference type="InterPro" id="IPR009057">
    <property type="entry name" value="Homeodomain-like_sf"/>
</dbReference>
<keyword evidence="7" id="KW-1185">Reference proteome</keyword>
<evidence type="ECO:0000259" key="5">
    <source>
        <dbReference type="PROSITE" id="PS50977"/>
    </source>
</evidence>
<evidence type="ECO:0000313" key="7">
    <source>
        <dbReference type="Proteomes" id="UP000439550"/>
    </source>
</evidence>
<dbReference type="SUPFAM" id="SSF48498">
    <property type="entry name" value="Tetracyclin repressor-like, C-terminal domain"/>
    <property type="match status" value="1"/>
</dbReference>
<evidence type="ECO:0000256" key="2">
    <source>
        <dbReference type="ARBA" id="ARBA00023125"/>
    </source>
</evidence>
<evidence type="ECO:0000256" key="4">
    <source>
        <dbReference type="PROSITE-ProRule" id="PRU00335"/>
    </source>
</evidence>
<feature type="DNA-binding region" description="H-T-H motif" evidence="4">
    <location>
        <begin position="28"/>
        <end position="47"/>
    </location>
</feature>
<dbReference type="GO" id="GO:0003677">
    <property type="term" value="F:DNA binding"/>
    <property type="evidence" value="ECO:0007669"/>
    <property type="project" value="UniProtKB-UniRule"/>
</dbReference>
<evidence type="ECO:0000313" key="6">
    <source>
        <dbReference type="EMBL" id="MQW40513.1"/>
    </source>
</evidence>
<reference evidence="6 7" key="1">
    <citation type="submission" date="2019-10" db="EMBL/GenBank/DDBJ databases">
        <authorList>
            <person name="Dong K."/>
        </authorList>
    </citation>
    <scope>NUCLEOTIDE SEQUENCE [LARGE SCALE GENOMIC DNA]</scope>
    <source>
        <strain evidence="6 7">DSM 28960</strain>
    </source>
</reference>
<evidence type="ECO:0000256" key="3">
    <source>
        <dbReference type="ARBA" id="ARBA00023163"/>
    </source>
</evidence>
<dbReference type="Proteomes" id="UP000439550">
    <property type="component" value="Unassembled WGS sequence"/>
</dbReference>
<dbReference type="InterPro" id="IPR025996">
    <property type="entry name" value="MT1864/Rv1816-like_C"/>
</dbReference>
<protein>
    <submittedName>
        <fullName evidence="6">TetR family transcriptional regulator</fullName>
    </submittedName>
</protein>
<proteinExistence type="predicted"/>
<name>A0A7X1Z9W5_9LACT</name>
<dbReference type="EMBL" id="WITJ01000021">
    <property type="protein sequence ID" value="MQW40513.1"/>
    <property type="molecule type" value="Genomic_DNA"/>
</dbReference>
<feature type="domain" description="HTH tetR-type" evidence="5">
    <location>
        <begin position="5"/>
        <end position="65"/>
    </location>
</feature>